<gene>
    <name evidence="3" type="ORF">AAD027_11220</name>
</gene>
<dbReference type="Gene3D" id="3.60.130.10">
    <property type="entry name" value="Clavaminate synthase-like"/>
    <property type="match status" value="1"/>
</dbReference>
<protein>
    <submittedName>
        <fullName evidence="3">TauD/TfdA family dioxygenase</fullName>
    </submittedName>
</protein>
<dbReference type="RefSeq" id="WP_341726114.1">
    <property type="nucleotide sequence ID" value="NZ_JBBWWT010000004.1"/>
</dbReference>
<organism evidence="3 4">
    <name type="scientific">Pseudoxanthomonas putridarboris</name>
    <dbReference type="NCBI Taxonomy" id="752605"/>
    <lineage>
        <taxon>Bacteria</taxon>
        <taxon>Pseudomonadati</taxon>
        <taxon>Pseudomonadota</taxon>
        <taxon>Gammaproteobacteria</taxon>
        <taxon>Lysobacterales</taxon>
        <taxon>Lysobacteraceae</taxon>
        <taxon>Pseudoxanthomonas</taxon>
    </lineage>
</organism>
<keyword evidence="1" id="KW-0560">Oxidoreductase</keyword>
<dbReference type="GO" id="GO:0051213">
    <property type="term" value="F:dioxygenase activity"/>
    <property type="evidence" value="ECO:0007669"/>
    <property type="project" value="UniProtKB-KW"/>
</dbReference>
<sequence length="338" mass="36876">MEVAIREAVAKVLTDPTAPDWIAKIDLNPALVGEHVLKQLEEVTKAQIREEAETHIARGLLHLKNAFATDTEMPDSPTDFVPLPACRPVHTARLTVLAVNALLGHAPVSYGSENDGHLFVNLVAMRGEGRIAEKSTKSMRGHTDAVSFPFPGQRDTAYQRIAPSPDVVCLVGMRNPQSVPTMIINLDEALELLNATDISELEKLQFIIKCQGTFREGTARELGKEHQIDGVNVLANRGGGVYWTRFSHSGVAPSFSAPDAAENAIAKFEKACSKVAQPVIIDGGDVLIIDNRRMLHGRSEVGKEVGGRARWLLRSYGLSATHIPNDSFHDGSLFKLWP</sequence>
<dbReference type="InterPro" id="IPR003819">
    <property type="entry name" value="TauD/TfdA-like"/>
</dbReference>
<accession>A0ABU9J1V2</accession>
<dbReference type="InterPro" id="IPR042098">
    <property type="entry name" value="TauD-like_sf"/>
</dbReference>
<dbReference type="SUPFAM" id="SSF51197">
    <property type="entry name" value="Clavaminate synthase-like"/>
    <property type="match status" value="1"/>
</dbReference>
<comment type="caution">
    <text evidence="3">The sequence shown here is derived from an EMBL/GenBank/DDBJ whole genome shotgun (WGS) entry which is preliminary data.</text>
</comment>
<reference evidence="3 4" key="1">
    <citation type="submission" date="2024-04" db="EMBL/GenBank/DDBJ databases">
        <title>Draft genome sequence of Pseudoxanthomonas putridarboris WD12.</title>
        <authorList>
            <person name="Oh J."/>
        </authorList>
    </citation>
    <scope>NUCLEOTIDE SEQUENCE [LARGE SCALE GENOMIC DNA]</scope>
    <source>
        <strain evidence="3 4">WD12</strain>
    </source>
</reference>
<name>A0ABU9J1V2_9GAMM</name>
<evidence type="ECO:0000313" key="3">
    <source>
        <dbReference type="EMBL" id="MEL1264935.1"/>
    </source>
</evidence>
<keyword evidence="3" id="KW-0223">Dioxygenase</keyword>
<dbReference type="Pfam" id="PF02668">
    <property type="entry name" value="TauD"/>
    <property type="match status" value="1"/>
</dbReference>
<evidence type="ECO:0000256" key="1">
    <source>
        <dbReference type="ARBA" id="ARBA00023002"/>
    </source>
</evidence>
<keyword evidence="4" id="KW-1185">Reference proteome</keyword>
<evidence type="ECO:0000313" key="4">
    <source>
        <dbReference type="Proteomes" id="UP001459204"/>
    </source>
</evidence>
<dbReference type="Proteomes" id="UP001459204">
    <property type="component" value="Unassembled WGS sequence"/>
</dbReference>
<feature type="domain" description="TauD/TfdA-like" evidence="2">
    <location>
        <begin position="257"/>
        <end position="316"/>
    </location>
</feature>
<evidence type="ECO:0000259" key="2">
    <source>
        <dbReference type="Pfam" id="PF02668"/>
    </source>
</evidence>
<dbReference type="EMBL" id="JBBWWT010000004">
    <property type="protein sequence ID" value="MEL1264935.1"/>
    <property type="molecule type" value="Genomic_DNA"/>
</dbReference>
<proteinExistence type="predicted"/>